<dbReference type="AlphaFoldDB" id="A0A3M9MNK7"/>
<proteinExistence type="predicted"/>
<reference evidence="2 3" key="1">
    <citation type="submission" date="2018-11" db="EMBL/GenBank/DDBJ databases">
        <title>Rufibacter latericius sp. nov., isolated from water in Baiyang Lake.</title>
        <authorList>
            <person name="Yang Y."/>
        </authorList>
    </citation>
    <scope>NUCLEOTIDE SEQUENCE [LARGE SCALE GENOMIC DNA]</scope>
    <source>
        <strain evidence="2 3">R-22-1c-1</strain>
    </source>
</reference>
<evidence type="ECO:0000313" key="2">
    <source>
        <dbReference type="EMBL" id="RNI26268.1"/>
    </source>
</evidence>
<keyword evidence="3" id="KW-1185">Reference proteome</keyword>
<name>A0A3M9MNK7_9BACT</name>
<feature type="domain" description="DUF5615" evidence="1">
    <location>
        <begin position="1"/>
        <end position="103"/>
    </location>
</feature>
<gene>
    <name evidence="2" type="ORF">EFB08_15810</name>
</gene>
<protein>
    <recommendedName>
        <fullName evidence="1">DUF5615 domain-containing protein</fullName>
    </recommendedName>
</protein>
<evidence type="ECO:0000259" key="1">
    <source>
        <dbReference type="Pfam" id="PF18480"/>
    </source>
</evidence>
<dbReference type="InterPro" id="IPR041049">
    <property type="entry name" value="DUF5615"/>
</dbReference>
<dbReference type="Proteomes" id="UP000272117">
    <property type="component" value="Unassembled WGS sequence"/>
</dbReference>
<dbReference type="OrthoDB" id="27473at2"/>
<evidence type="ECO:0000313" key="3">
    <source>
        <dbReference type="Proteomes" id="UP000272117"/>
    </source>
</evidence>
<organism evidence="2 3">
    <name type="scientific">Rufibacter latericius</name>
    <dbReference type="NCBI Taxonomy" id="2487040"/>
    <lineage>
        <taxon>Bacteria</taxon>
        <taxon>Pseudomonadati</taxon>
        <taxon>Bacteroidota</taxon>
        <taxon>Cytophagia</taxon>
        <taxon>Cytophagales</taxon>
        <taxon>Hymenobacteraceae</taxon>
        <taxon>Rufibacter</taxon>
    </lineage>
</organism>
<dbReference type="EMBL" id="RJJD01000008">
    <property type="protein sequence ID" value="RNI26268.1"/>
    <property type="molecule type" value="Genomic_DNA"/>
</dbReference>
<comment type="caution">
    <text evidence="2">The sequence shown here is derived from an EMBL/GenBank/DDBJ whole genome shotgun (WGS) entry which is preliminary data.</text>
</comment>
<accession>A0A3M9MNK7</accession>
<dbReference type="RefSeq" id="WP_123127885.1">
    <property type="nucleotide sequence ID" value="NZ_RJJD01000008.1"/>
</dbReference>
<sequence>MKLLFDQNISFRILKRIESDFPEAQQVRALGLENKPDREIWEYAKANGYSIVTFDADFYDLTVLKGHPPKIVWVRAGNTATSFLAELLIRNKDTIEKFLNSADWAEVGCLELT</sequence>
<dbReference type="Pfam" id="PF18480">
    <property type="entry name" value="DUF5615"/>
    <property type="match status" value="1"/>
</dbReference>